<dbReference type="Gene3D" id="2.80.10.50">
    <property type="match status" value="1"/>
</dbReference>
<keyword evidence="1" id="KW-0732">Signal</keyword>
<gene>
    <name evidence="3" type="ORF">A1Q1_06837</name>
</gene>
<dbReference type="OrthoDB" id="2593293at2759"/>
<protein>
    <submittedName>
        <fullName evidence="3">20 kDa protein having G-X-X-X-Q-X-W</fullName>
    </submittedName>
</protein>
<dbReference type="GeneID" id="25990349"/>
<dbReference type="HOGENOM" id="CLU_095794_3_1_1"/>
<dbReference type="RefSeq" id="XP_014182561.1">
    <property type="nucleotide sequence ID" value="XM_014327086.1"/>
</dbReference>
<dbReference type="KEGG" id="tasa:A1Q1_06837"/>
<dbReference type="EMBL" id="ALBS01000041">
    <property type="protein sequence ID" value="EJT51914.1"/>
    <property type="molecule type" value="Genomic_DNA"/>
</dbReference>
<feature type="domain" description="Ricin B lectin" evidence="2">
    <location>
        <begin position="31"/>
        <end position="165"/>
    </location>
</feature>
<reference evidence="3 4" key="1">
    <citation type="journal article" date="2012" name="Eukaryot. Cell">
        <title>Draft genome sequence of CBS 2479, the standard type strain of Trichosporon asahii.</title>
        <authorList>
            <person name="Yang R.Y."/>
            <person name="Li H.T."/>
            <person name="Zhu H."/>
            <person name="Zhou G.P."/>
            <person name="Wang M."/>
            <person name="Wang L."/>
        </authorList>
    </citation>
    <scope>NUCLEOTIDE SEQUENCE [LARGE SCALE GENOMIC DNA]</scope>
    <source>
        <strain evidence="4">ATCC 90039 / CBS 2479 / JCM 2466 / KCTC 7840 / NCYC 2677 / UAMH 7654</strain>
    </source>
</reference>
<accession>J6F4H8</accession>
<dbReference type="Proteomes" id="UP000002748">
    <property type="component" value="Unassembled WGS sequence"/>
</dbReference>
<dbReference type="AlphaFoldDB" id="J6F4H8"/>
<dbReference type="VEuPathDB" id="FungiDB:A1Q1_06837"/>
<dbReference type="SMART" id="SM00458">
    <property type="entry name" value="RICIN"/>
    <property type="match status" value="1"/>
</dbReference>
<evidence type="ECO:0000313" key="3">
    <source>
        <dbReference type="EMBL" id="EJT51914.1"/>
    </source>
</evidence>
<feature type="signal peptide" evidence="1">
    <location>
        <begin position="1"/>
        <end position="17"/>
    </location>
</feature>
<dbReference type="SUPFAM" id="SSF50370">
    <property type="entry name" value="Ricin B-like lectins"/>
    <property type="match status" value="1"/>
</dbReference>
<dbReference type="CDD" id="cd00161">
    <property type="entry name" value="beta-trefoil_Ricin-like"/>
    <property type="match status" value="1"/>
</dbReference>
<feature type="chain" id="PRO_5003787470" evidence="1">
    <location>
        <begin position="18"/>
        <end position="173"/>
    </location>
</feature>
<dbReference type="InterPro" id="IPR000772">
    <property type="entry name" value="Ricin_B_lectin"/>
</dbReference>
<organism evidence="3 4">
    <name type="scientific">Trichosporon asahii var. asahii (strain ATCC 90039 / CBS 2479 / JCM 2466 / KCTC 7840 / NBRC 103889/ NCYC 2677 / UAMH 7654)</name>
    <name type="common">Yeast</name>
    <dbReference type="NCBI Taxonomy" id="1186058"/>
    <lineage>
        <taxon>Eukaryota</taxon>
        <taxon>Fungi</taxon>
        <taxon>Dikarya</taxon>
        <taxon>Basidiomycota</taxon>
        <taxon>Agaricomycotina</taxon>
        <taxon>Tremellomycetes</taxon>
        <taxon>Trichosporonales</taxon>
        <taxon>Trichosporonaceae</taxon>
        <taxon>Trichosporon</taxon>
    </lineage>
</organism>
<dbReference type="Pfam" id="PF00652">
    <property type="entry name" value="Ricin_B_lectin"/>
    <property type="match status" value="1"/>
</dbReference>
<evidence type="ECO:0000256" key="1">
    <source>
        <dbReference type="SAM" id="SignalP"/>
    </source>
</evidence>
<sequence length="173" mass="18448">MLSLLAKLALLAVVATAASPPKPLPSGALTPKFVAQIHAAGSRRKCIHVAGNIENGTPLQVGDCVGGGFGNPPFEINGGLTEIRVAGSNYCVDVGNAPLNNGNQVKIWNCHGGYQQQFDYTRDGRIRVHGQNICLDVTDGKLENGNPIQIYSCGDLDNDNQWFPAENVVQPRK</sequence>
<evidence type="ECO:0000313" key="4">
    <source>
        <dbReference type="Proteomes" id="UP000002748"/>
    </source>
</evidence>
<dbReference type="InterPro" id="IPR035992">
    <property type="entry name" value="Ricin_B-like_lectins"/>
</dbReference>
<name>J6F4H8_TRIAS</name>
<dbReference type="PROSITE" id="PS50231">
    <property type="entry name" value="RICIN_B_LECTIN"/>
    <property type="match status" value="1"/>
</dbReference>
<evidence type="ECO:0000259" key="2">
    <source>
        <dbReference type="SMART" id="SM00458"/>
    </source>
</evidence>
<comment type="caution">
    <text evidence="3">The sequence shown here is derived from an EMBL/GenBank/DDBJ whole genome shotgun (WGS) entry which is preliminary data.</text>
</comment>
<proteinExistence type="predicted"/>